<organism evidence="2 3">
    <name type="scientific">Allorhodopirellula heiligendammensis</name>
    <dbReference type="NCBI Taxonomy" id="2714739"/>
    <lineage>
        <taxon>Bacteria</taxon>
        <taxon>Pseudomonadati</taxon>
        <taxon>Planctomycetota</taxon>
        <taxon>Planctomycetia</taxon>
        <taxon>Pirellulales</taxon>
        <taxon>Pirellulaceae</taxon>
        <taxon>Allorhodopirellula</taxon>
    </lineage>
</organism>
<keyword evidence="1" id="KW-1133">Transmembrane helix</keyword>
<dbReference type="EMBL" id="SJPU01000012">
    <property type="protein sequence ID" value="TWU06542.1"/>
    <property type="molecule type" value="Genomic_DNA"/>
</dbReference>
<evidence type="ECO:0000313" key="3">
    <source>
        <dbReference type="Proteomes" id="UP000319908"/>
    </source>
</evidence>
<feature type="transmembrane region" description="Helical" evidence="1">
    <location>
        <begin position="27"/>
        <end position="47"/>
    </location>
</feature>
<comment type="caution">
    <text evidence="2">The sequence shown here is derived from an EMBL/GenBank/DDBJ whole genome shotgun (WGS) entry which is preliminary data.</text>
</comment>
<gene>
    <name evidence="2" type="ORF">Poly21_56090</name>
</gene>
<evidence type="ECO:0000256" key="1">
    <source>
        <dbReference type="SAM" id="Phobius"/>
    </source>
</evidence>
<reference evidence="2 3" key="1">
    <citation type="journal article" date="2020" name="Antonie Van Leeuwenhoek">
        <title>Rhodopirellula heiligendammensis sp. nov., Rhodopirellula pilleata sp. nov., and Rhodopirellula solitaria sp. nov. isolated from natural or artificial marine surfaces in Northern Germany and California, USA, and emended description of the genus Rhodopirellula.</title>
        <authorList>
            <person name="Kallscheuer N."/>
            <person name="Wiegand S."/>
            <person name="Jogler M."/>
            <person name="Boedeker C."/>
            <person name="Peeters S.H."/>
            <person name="Rast P."/>
            <person name="Heuer A."/>
            <person name="Jetten M.S.M."/>
            <person name="Rohde M."/>
            <person name="Jogler C."/>
        </authorList>
    </citation>
    <scope>NUCLEOTIDE SEQUENCE [LARGE SCALE GENOMIC DNA]</scope>
    <source>
        <strain evidence="2 3">Poly21</strain>
    </source>
</reference>
<dbReference type="RefSeq" id="WP_146410023.1">
    <property type="nucleotide sequence ID" value="NZ_SJPU01000012.1"/>
</dbReference>
<sequence>MNLFDIPVRLGLRNEDAIRIARFSIKLSLPMFIGFLGFLSFLAYVPGLDGFGLQRLSGFFGFFAFSGFLGLLGHAFVVDRRAQSRNHG</sequence>
<proteinExistence type="predicted"/>
<keyword evidence="3" id="KW-1185">Reference proteome</keyword>
<dbReference type="AlphaFoldDB" id="A0A5C6B4Q3"/>
<protein>
    <submittedName>
        <fullName evidence="2">Uncharacterized protein</fullName>
    </submittedName>
</protein>
<keyword evidence="1" id="KW-0472">Membrane</keyword>
<dbReference type="Proteomes" id="UP000319908">
    <property type="component" value="Unassembled WGS sequence"/>
</dbReference>
<name>A0A5C6B4Q3_9BACT</name>
<keyword evidence="1" id="KW-0812">Transmembrane</keyword>
<feature type="transmembrane region" description="Helical" evidence="1">
    <location>
        <begin position="59"/>
        <end position="78"/>
    </location>
</feature>
<evidence type="ECO:0000313" key="2">
    <source>
        <dbReference type="EMBL" id="TWU06542.1"/>
    </source>
</evidence>
<accession>A0A5C6B4Q3</accession>